<evidence type="ECO:0000256" key="1">
    <source>
        <dbReference type="ARBA" id="ARBA00012513"/>
    </source>
</evidence>
<feature type="non-terminal residue" evidence="3">
    <location>
        <position position="1"/>
    </location>
</feature>
<dbReference type="InterPro" id="IPR008271">
    <property type="entry name" value="Ser/Thr_kinase_AS"/>
</dbReference>
<dbReference type="SUPFAM" id="SSF56112">
    <property type="entry name" value="Protein kinase-like (PK-like)"/>
    <property type="match status" value="1"/>
</dbReference>
<dbReference type="EC" id="2.7.11.1" evidence="1"/>
<dbReference type="PROSITE" id="PS00108">
    <property type="entry name" value="PROTEIN_KINASE_ST"/>
    <property type="match status" value="1"/>
</dbReference>
<dbReference type="PANTHER" id="PTHR11909">
    <property type="entry name" value="CASEIN KINASE-RELATED"/>
    <property type="match status" value="1"/>
</dbReference>
<keyword evidence="4" id="KW-1185">Reference proteome</keyword>
<dbReference type="InterPro" id="IPR011009">
    <property type="entry name" value="Kinase-like_dom_sf"/>
</dbReference>
<dbReference type="EMBL" id="KN822088">
    <property type="protein sequence ID" value="KIM58283.1"/>
    <property type="molecule type" value="Genomic_DNA"/>
</dbReference>
<dbReference type="PROSITE" id="PS50011">
    <property type="entry name" value="PROTEIN_KINASE_DOM"/>
    <property type="match status" value="1"/>
</dbReference>
<dbReference type="InterPro" id="IPR000719">
    <property type="entry name" value="Prot_kinase_dom"/>
</dbReference>
<gene>
    <name evidence="3" type="ORF">SCLCIDRAFT_91135</name>
</gene>
<dbReference type="Pfam" id="PF00069">
    <property type="entry name" value="Pkinase"/>
    <property type="match status" value="1"/>
</dbReference>
<dbReference type="Gene3D" id="1.10.510.10">
    <property type="entry name" value="Transferase(Phosphotransferase) domain 1"/>
    <property type="match status" value="1"/>
</dbReference>
<dbReference type="HOGENOM" id="CLU_019279_2_0_1"/>
<evidence type="ECO:0000313" key="3">
    <source>
        <dbReference type="EMBL" id="KIM58283.1"/>
    </source>
</evidence>
<evidence type="ECO:0000259" key="2">
    <source>
        <dbReference type="PROSITE" id="PS50011"/>
    </source>
</evidence>
<proteinExistence type="predicted"/>
<dbReference type="Proteomes" id="UP000053989">
    <property type="component" value="Unassembled WGS sequence"/>
</dbReference>
<accession>A0A0C2Z8M6</accession>
<sequence length="258" mass="29171">LVKLYAANVYRTINIIMNQPYAVKLELAMVGGSSVEREYYTLKELVDIAGLPRACWFGRESNYNALVIDLLGPSLHQLLQQHKKLCASTVAYLANQLISCLQQIHSHGYVHGDIKLQNILMGLSDQSLTTFIVDFGLAKRFRHPATGQHIPFRQVQRIRGTPAFISIHAHLGAELGRRNDLESLAYMLIYLVHGSLPWLSKDGCWQASSILDMKQKTTVEVLCHHVPCELAKFLTYTCMLSFSEDPNYSYIRSLFSTL</sequence>
<feature type="non-terminal residue" evidence="3">
    <location>
        <position position="258"/>
    </location>
</feature>
<protein>
    <recommendedName>
        <fullName evidence="1">non-specific serine/threonine protein kinase</fullName>
        <ecNumber evidence="1">2.7.11.1</ecNumber>
    </recommendedName>
</protein>
<feature type="domain" description="Protein kinase" evidence="2">
    <location>
        <begin position="1"/>
        <end position="258"/>
    </location>
</feature>
<dbReference type="GO" id="GO:0004674">
    <property type="term" value="F:protein serine/threonine kinase activity"/>
    <property type="evidence" value="ECO:0007669"/>
    <property type="project" value="UniProtKB-EC"/>
</dbReference>
<reference evidence="3 4" key="1">
    <citation type="submission" date="2014-04" db="EMBL/GenBank/DDBJ databases">
        <authorList>
            <consortium name="DOE Joint Genome Institute"/>
            <person name="Kuo A."/>
            <person name="Kohler A."/>
            <person name="Nagy L.G."/>
            <person name="Floudas D."/>
            <person name="Copeland A."/>
            <person name="Barry K.W."/>
            <person name="Cichocki N."/>
            <person name="Veneault-Fourrey C."/>
            <person name="LaButti K."/>
            <person name="Lindquist E.A."/>
            <person name="Lipzen A."/>
            <person name="Lundell T."/>
            <person name="Morin E."/>
            <person name="Murat C."/>
            <person name="Sun H."/>
            <person name="Tunlid A."/>
            <person name="Henrissat B."/>
            <person name="Grigoriev I.V."/>
            <person name="Hibbett D.S."/>
            <person name="Martin F."/>
            <person name="Nordberg H.P."/>
            <person name="Cantor M.N."/>
            <person name="Hua S.X."/>
        </authorList>
    </citation>
    <scope>NUCLEOTIDE SEQUENCE [LARGE SCALE GENOMIC DNA]</scope>
    <source>
        <strain evidence="3 4">Foug A</strain>
    </source>
</reference>
<dbReference type="InterPro" id="IPR050235">
    <property type="entry name" value="CK1_Ser-Thr_kinase"/>
</dbReference>
<dbReference type="SMART" id="SM00220">
    <property type="entry name" value="S_TKc"/>
    <property type="match status" value="1"/>
</dbReference>
<evidence type="ECO:0000313" key="4">
    <source>
        <dbReference type="Proteomes" id="UP000053989"/>
    </source>
</evidence>
<organism evidence="3 4">
    <name type="scientific">Scleroderma citrinum Foug A</name>
    <dbReference type="NCBI Taxonomy" id="1036808"/>
    <lineage>
        <taxon>Eukaryota</taxon>
        <taxon>Fungi</taxon>
        <taxon>Dikarya</taxon>
        <taxon>Basidiomycota</taxon>
        <taxon>Agaricomycotina</taxon>
        <taxon>Agaricomycetes</taxon>
        <taxon>Agaricomycetidae</taxon>
        <taxon>Boletales</taxon>
        <taxon>Sclerodermatineae</taxon>
        <taxon>Sclerodermataceae</taxon>
        <taxon>Scleroderma</taxon>
    </lineage>
</organism>
<dbReference type="InParanoid" id="A0A0C2Z8M6"/>
<name>A0A0C2Z8M6_9AGAM</name>
<dbReference type="OrthoDB" id="5979581at2759"/>
<dbReference type="AlphaFoldDB" id="A0A0C2Z8M6"/>
<reference evidence="4" key="2">
    <citation type="submission" date="2015-01" db="EMBL/GenBank/DDBJ databases">
        <title>Evolutionary Origins and Diversification of the Mycorrhizal Mutualists.</title>
        <authorList>
            <consortium name="DOE Joint Genome Institute"/>
            <consortium name="Mycorrhizal Genomics Consortium"/>
            <person name="Kohler A."/>
            <person name="Kuo A."/>
            <person name="Nagy L.G."/>
            <person name="Floudas D."/>
            <person name="Copeland A."/>
            <person name="Barry K.W."/>
            <person name="Cichocki N."/>
            <person name="Veneault-Fourrey C."/>
            <person name="LaButti K."/>
            <person name="Lindquist E.A."/>
            <person name="Lipzen A."/>
            <person name="Lundell T."/>
            <person name="Morin E."/>
            <person name="Murat C."/>
            <person name="Riley R."/>
            <person name="Ohm R."/>
            <person name="Sun H."/>
            <person name="Tunlid A."/>
            <person name="Henrissat B."/>
            <person name="Grigoriev I.V."/>
            <person name="Hibbett D.S."/>
            <person name="Martin F."/>
        </authorList>
    </citation>
    <scope>NUCLEOTIDE SEQUENCE [LARGE SCALE GENOMIC DNA]</scope>
    <source>
        <strain evidence="4">Foug A</strain>
    </source>
</reference>
<dbReference type="STRING" id="1036808.A0A0C2Z8M6"/>
<dbReference type="GO" id="GO:0005524">
    <property type="term" value="F:ATP binding"/>
    <property type="evidence" value="ECO:0007669"/>
    <property type="project" value="InterPro"/>
</dbReference>